<feature type="compositionally biased region" description="Basic and acidic residues" evidence="1">
    <location>
        <begin position="1064"/>
        <end position="1093"/>
    </location>
</feature>
<feature type="region of interest" description="Disordered" evidence="1">
    <location>
        <begin position="1433"/>
        <end position="1520"/>
    </location>
</feature>
<dbReference type="SUPFAM" id="SSF81383">
    <property type="entry name" value="F-box domain"/>
    <property type="match status" value="1"/>
</dbReference>
<dbReference type="InterPro" id="IPR057214">
    <property type="entry name" value="DUF7892"/>
</dbReference>
<feature type="compositionally biased region" description="Basic and acidic residues" evidence="1">
    <location>
        <begin position="1330"/>
        <end position="1341"/>
    </location>
</feature>
<feature type="compositionally biased region" description="Basic and acidic residues" evidence="1">
    <location>
        <begin position="493"/>
        <end position="515"/>
    </location>
</feature>
<evidence type="ECO:0000259" key="3">
    <source>
        <dbReference type="Pfam" id="PF25422"/>
    </source>
</evidence>
<name>A0A8H7JB86_9PLEO</name>
<organism evidence="4 5">
    <name type="scientific">Ascochyta lentis</name>
    <dbReference type="NCBI Taxonomy" id="205686"/>
    <lineage>
        <taxon>Eukaryota</taxon>
        <taxon>Fungi</taxon>
        <taxon>Dikarya</taxon>
        <taxon>Ascomycota</taxon>
        <taxon>Pezizomycotina</taxon>
        <taxon>Dothideomycetes</taxon>
        <taxon>Pleosporomycetidae</taxon>
        <taxon>Pleosporales</taxon>
        <taxon>Pleosporineae</taxon>
        <taxon>Didymellaceae</taxon>
        <taxon>Ascochyta</taxon>
    </lineage>
</organism>
<keyword evidence="5" id="KW-1185">Reference proteome</keyword>
<feature type="region of interest" description="Disordered" evidence="1">
    <location>
        <begin position="491"/>
        <end position="515"/>
    </location>
</feature>
<dbReference type="CDD" id="cd09917">
    <property type="entry name" value="F-box_SF"/>
    <property type="match status" value="1"/>
</dbReference>
<feature type="region of interest" description="Disordered" evidence="1">
    <location>
        <begin position="989"/>
        <end position="1093"/>
    </location>
</feature>
<evidence type="ECO:0000313" key="5">
    <source>
        <dbReference type="Proteomes" id="UP000651452"/>
    </source>
</evidence>
<reference evidence="4" key="2">
    <citation type="submission" date="2020-09" db="EMBL/GenBank/DDBJ databases">
        <title>Reference genome assembly for Australian Ascochyta lentis isolate Al4.</title>
        <authorList>
            <person name="Lee R.C."/>
            <person name="Farfan-Caceres L.M."/>
            <person name="Debler J.W."/>
            <person name="Williams A.H."/>
            <person name="Henares B.M."/>
        </authorList>
    </citation>
    <scope>NUCLEOTIDE SEQUENCE</scope>
    <source>
        <strain evidence="4">Al4</strain>
    </source>
</reference>
<dbReference type="InterPro" id="IPR001810">
    <property type="entry name" value="F-box_dom"/>
</dbReference>
<dbReference type="EMBL" id="RZGK01000004">
    <property type="protein sequence ID" value="KAF9699567.1"/>
    <property type="molecule type" value="Genomic_DNA"/>
</dbReference>
<accession>A0A8H7JB86</accession>
<feature type="domain" description="DUF7892" evidence="3">
    <location>
        <begin position="803"/>
        <end position="968"/>
    </location>
</feature>
<evidence type="ECO:0000256" key="1">
    <source>
        <dbReference type="SAM" id="MobiDB-lite"/>
    </source>
</evidence>
<comment type="caution">
    <text evidence="4">The sequence shown here is derived from an EMBL/GenBank/DDBJ whole genome shotgun (WGS) entry which is preliminary data.</text>
</comment>
<feature type="domain" description="F-box" evidence="2">
    <location>
        <begin position="69"/>
        <end position="103"/>
    </location>
</feature>
<evidence type="ECO:0008006" key="6">
    <source>
        <dbReference type="Google" id="ProtNLM"/>
    </source>
</evidence>
<sequence>MYERESSVASSVDFYEPEAPLNAPVRQMQNHAPVAKRKAEDESSVAEKKRRLDAHVSSSLSPSLRPCAALPPAVWQHIFSFCSLADLGRLIQVNRSFHSLLTDVSNVSPSKPEHGCLPLLPSEAVWASARNAYNSNAPKPLPGLTELHMWQLVWSRRCQFCNKLDSSLPGHKLWQQGPGEAGVRTIWPFAIRACGPCLMQQCQTDVSLLFSTASALRPALPFAPITSDYNYIPAYALQSATTPAILEIGKYYYKKHVEEILQELNHAQALGAAAAEEWYKGLEARGRQRMKAAETWERWCVKYKDTKRAVSAARSPTTAPRNLSKSPKRQTVSPIIHAPVPASKYSSTVSMAAMRGGRVRRFTNTPPMPNLTAAAPTHHVHQRPPTIPPNAFTPQPMLTGSAQPNQQRNLHDANEAKANRKTDIERRCQQMNPPIAPNILRHMDAFKAAIQISQPMNDYAWSVLQPRLIANLPAAQQAEADHVSRVALLPTKTTDRRHQDANSKEAKEAMDREWEDAQRPIRDRLSSIADDFINRDWDHGKALTYENSPKFAADLLIHVRRTYYEAMNGPTGALQASQRREPPDHKPHLVLENMKWVYDNKLKPLTEQYRRELFLCHGNDCESNTRLYGFEGVVQHYGAKHTTAFSSGNVVVAWKEAEWPEETPFHPDPISVKYAPQASSNAAGYGGFMSGFSRAGTSTPHMPTHMPQASPGPYQYPGYNGPFAPPQVSYDYSQVYGAPVEGHPYQSMGPPGYGPHPGHPSYMPSPAMINPAVAPPPGLPAPNHGIADPVSNGNEDPSHSTASFDKEVSTIIGLAQDMWKQTSGIKDLPNSLRIYVLLHRVISKFHVEFNYEPNLNHFIGALSNHEISKALKNAPGLCCKACQLQSTQHLTGAYYSKPEERRTYTVLTLFSHFRSQHLVAIPSGIGYGQAPATLDWKEDMIELPSERFISGLIHAPGMDDEKLLMIATTFPSLFPLPLPTIGKIEEDGTASSAFSGPAKDALRASGTPGVALDRSDPSAVGASCTVSPRLSKPVEDEYGPERSTTAIERANQAPTLGSRKRSHRDSPPLERERYYGDPRYYSKEQPDDGYPRPREFLEYGPSPRVFHAGPVYDEYSGRRTGFRETERFYGPPAEEIIYARQHDGGHGRQYSSHLRQVRYAEDDGQRHGYRYPAEARPREASGPRGQSAADRFLEEFVPEQPPTSEGQVPPRPDSKPSVSAQEEDEDSRYTPPPPNPPPPSEPENQHRPLAPPQPAPSTVSNGSAYQVPPPNGRHNPTPDSVGAPRQPAPQRRRERPHEHRMPSRYYRYMSVAARDDPYGRAPSITRSQRSRYEEQRRRIDEAETPQPTTERDRAYEPTYSRDHSVDHASPEESFYPPVRPPPRGYVSVQDRAHHMSPPRYHRYDEPRGPPPPMYYDEYGQPEYEIVRVRGDYHQPRPYMGDYRQPGPARYEPYHDPYVYERPPPQRYNSRPDEYVYYEDRERERPLPRRPAHEPEAEPLEPPPVGIKVEVATPAPMPEGL</sequence>
<reference evidence="4" key="1">
    <citation type="submission" date="2018-12" db="EMBL/GenBank/DDBJ databases">
        <authorList>
            <person name="Syme R.A."/>
            <person name="Farfan-Caceres L."/>
            <person name="Lichtenzveig J."/>
        </authorList>
    </citation>
    <scope>NUCLEOTIDE SEQUENCE</scope>
    <source>
        <strain evidence="4">Al4</strain>
    </source>
</reference>
<feature type="region of interest" description="Disordered" evidence="1">
    <location>
        <begin position="20"/>
        <end position="52"/>
    </location>
</feature>
<dbReference type="Pfam" id="PF25422">
    <property type="entry name" value="DUF7892"/>
    <property type="match status" value="1"/>
</dbReference>
<feature type="region of interest" description="Disordered" evidence="1">
    <location>
        <begin position="311"/>
        <end position="331"/>
    </location>
</feature>
<feature type="compositionally biased region" description="Polar residues" evidence="1">
    <location>
        <begin position="314"/>
        <end position="331"/>
    </location>
</feature>
<protein>
    <recommendedName>
        <fullName evidence="6">F-box domain-containing protein</fullName>
    </recommendedName>
</protein>
<evidence type="ECO:0000313" key="4">
    <source>
        <dbReference type="EMBL" id="KAF9699567.1"/>
    </source>
</evidence>
<feature type="compositionally biased region" description="Pro residues" evidence="1">
    <location>
        <begin position="1230"/>
        <end position="1241"/>
    </location>
</feature>
<feature type="region of interest" description="Disordered" evidence="1">
    <location>
        <begin position="784"/>
        <end position="803"/>
    </location>
</feature>
<evidence type="ECO:0000259" key="2">
    <source>
        <dbReference type="Pfam" id="PF12937"/>
    </source>
</evidence>
<feature type="region of interest" description="Disordered" evidence="1">
    <location>
        <begin position="1142"/>
        <end position="1417"/>
    </location>
</feature>
<feature type="compositionally biased region" description="Basic and acidic residues" evidence="1">
    <location>
        <begin position="1349"/>
        <end position="1370"/>
    </location>
</feature>
<feature type="compositionally biased region" description="Basic and acidic residues" evidence="1">
    <location>
        <begin position="37"/>
        <end position="47"/>
    </location>
</feature>
<dbReference type="Proteomes" id="UP000651452">
    <property type="component" value="Unassembled WGS sequence"/>
</dbReference>
<dbReference type="OrthoDB" id="2322499at2759"/>
<gene>
    <name evidence="4" type="ORF">EKO04_002356</name>
</gene>
<feature type="compositionally biased region" description="Basic and acidic residues" evidence="1">
    <location>
        <begin position="1469"/>
        <end position="1495"/>
    </location>
</feature>
<proteinExistence type="predicted"/>
<dbReference type="Pfam" id="PF12937">
    <property type="entry name" value="F-box-like"/>
    <property type="match status" value="1"/>
</dbReference>
<dbReference type="InterPro" id="IPR036047">
    <property type="entry name" value="F-box-like_dom_sf"/>
</dbReference>
<feature type="compositionally biased region" description="Polar residues" evidence="1">
    <location>
        <begin position="791"/>
        <end position="803"/>
    </location>
</feature>